<gene>
    <name evidence="3" type="ORF">EV675_0446</name>
</gene>
<dbReference type="InterPro" id="IPR005064">
    <property type="entry name" value="BUG"/>
</dbReference>
<name>A0A4Q7NHQ7_9BURK</name>
<reference evidence="3 4" key="1">
    <citation type="submission" date="2019-02" db="EMBL/GenBank/DDBJ databases">
        <title>Genomic Encyclopedia of Type Strains, Phase IV (KMG-IV): sequencing the most valuable type-strain genomes for metagenomic binning, comparative biology and taxonomic classification.</title>
        <authorList>
            <person name="Goeker M."/>
        </authorList>
    </citation>
    <scope>NUCLEOTIDE SEQUENCE [LARGE SCALE GENOMIC DNA]</scope>
    <source>
        <strain evidence="3 4">K24</strain>
    </source>
</reference>
<dbReference type="Pfam" id="PF03401">
    <property type="entry name" value="TctC"/>
    <property type="match status" value="1"/>
</dbReference>
<dbReference type="SUPFAM" id="SSF53850">
    <property type="entry name" value="Periplasmic binding protein-like II"/>
    <property type="match status" value="1"/>
</dbReference>
<feature type="signal peptide" evidence="2">
    <location>
        <begin position="1"/>
        <end position="25"/>
    </location>
</feature>
<dbReference type="InterPro" id="IPR042100">
    <property type="entry name" value="Bug_dom1"/>
</dbReference>
<organism evidence="3 4">
    <name type="scientific">Pigmentiphaga kullae</name>
    <dbReference type="NCBI Taxonomy" id="151784"/>
    <lineage>
        <taxon>Bacteria</taxon>
        <taxon>Pseudomonadati</taxon>
        <taxon>Pseudomonadota</taxon>
        <taxon>Betaproteobacteria</taxon>
        <taxon>Burkholderiales</taxon>
        <taxon>Alcaligenaceae</taxon>
        <taxon>Pigmentiphaga</taxon>
    </lineage>
</organism>
<comment type="similarity">
    <text evidence="1">Belongs to the UPF0065 (bug) family.</text>
</comment>
<evidence type="ECO:0000313" key="3">
    <source>
        <dbReference type="EMBL" id="RZS84429.1"/>
    </source>
</evidence>
<dbReference type="PANTHER" id="PTHR42928:SF5">
    <property type="entry name" value="BLR1237 PROTEIN"/>
    <property type="match status" value="1"/>
</dbReference>
<dbReference type="RefSeq" id="WP_130355796.1">
    <property type="nucleotide sequence ID" value="NZ_SGXC01000001.1"/>
</dbReference>
<dbReference type="Gene3D" id="3.40.190.150">
    <property type="entry name" value="Bordetella uptake gene, domain 1"/>
    <property type="match status" value="1"/>
</dbReference>
<keyword evidence="3" id="KW-0675">Receptor</keyword>
<accession>A0A4Q7NHQ7</accession>
<dbReference type="InterPro" id="IPR006311">
    <property type="entry name" value="TAT_signal"/>
</dbReference>
<protein>
    <submittedName>
        <fullName evidence="3">Tripartite-type tricarboxylate transporter receptor subunit TctC</fullName>
    </submittedName>
</protein>
<comment type="caution">
    <text evidence="3">The sequence shown here is derived from an EMBL/GenBank/DDBJ whole genome shotgun (WGS) entry which is preliminary data.</text>
</comment>
<dbReference type="Gene3D" id="3.40.190.10">
    <property type="entry name" value="Periplasmic binding protein-like II"/>
    <property type="match status" value="1"/>
</dbReference>
<dbReference type="PANTHER" id="PTHR42928">
    <property type="entry name" value="TRICARBOXYLATE-BINDING PROTEIN"/>
    <property type="match status" value="1"/>
</dbReference>
<dbReference type="PROSITE" id="PS51318">
    <property type="entry name" value="TAT"/>
    <property type="match status" value="1"/>
</dbReference>
<dbReference type="OrthoDB" id="8678477at2"/>
<dbReference type="PIRSF" id="PIRSF017082">
    <property type="entry name" value="YflP"/>
    <property type="match status" value="1"/>
</dbReference>
<proteinExistence type="inferred from homology"/>
<keyword evidence="4" id="KW-1185">Reference proteome</keyword>
<dbReference type="CDD" id="cd13578">
    <property type="entry name" value="PBP2_Bug27"/>
    <property type="match status" value="1"/>
</dbReference>
<evidence type="ECO:0000313" key="4">
    <source>
        <dbReference type="Proteomes" id="UP000292445"/>
    </source>
</evidence>
<evidence type="ECO:0000256" key="2">
    <source>
        <dbReference type="SAM" id="SignalP"/>
    </source>
</evidence>
<dbReference type="Proteomes" id="UP000292445">
    <property type="component" value="Unassembled WGS sequence"/>
</dbReference>
<keyword evidence="2" id="KW-0732">Signal</keyword>
<dbReference type="EMBL" id="SGXC01000001">
    <property type="protein sequence ID" value="RZS84429.1"/>
    <property type="molecule type" value="Genomic_DNA"/>
</dbReference>
<dbReference type="AlphaFoldDB" id="A0A4Q7NHQ7"/>
<evidence type="ECO:0000256" key="1">
    <source>
        <dbReference type="ARBA" id="ARBA00006987"/>
    </source>
</evidence>
<sequence length="329" mass="34768">MPCPYPVRRAWLHAAACLAAGVALAAPAQAARYPSRPVTLVVPFSAGGSVDAVARMLAAQLGRRLDAQFVVENVPGAGGVISTQRVARAAPDGYTLLFTTPNHTINPAITPRLSFDTEKDFAPIGLVAQIPELLVASGNQPFDDFKGFVDFARKNPGKLTYGSAGNGTLPHVTTELLLQRLGIQVVHVPYKGAAPALNDLLGGQIAVKMDTVTTSQPHFASGRIKPLAIASAKRSALLPDVPTIAESGVPGYEGILWLGVLAPAGTPREVIDALHRTMAEIGKDPAWNSQLQAAGVEPRTSTPEDFAAMISAEIRQWKDVVRRARITAN</sequence>
<feature type="chain" id="PRO_5020393990" evidence="2">
    <location>
        <begin position="26"/>
        <end position="329"/>
    </location>
</feature>